<evidence type="ECO:0000256" key="1">
    <source>
        <dbReference type="SAM" id="MobiDB-lite"/>
    </source>
</evidence>
<name>A0A100HPY4_9DEIO</name>
<dbReference type="EMBL" id="BCMS01000003">
    <property type="protein sequence ID" value="GAQ23509.1"/>
    <property type="molecule type" value="Genomic_DNA"/>
</dbReference>
<keyword evidence="2" id="KW-0732">Signal</keyword>
<sequence>MKTRLKMVILGASLAFGLASAAPMETSQNTYMGGSITREYRASDLKQAYGILDIAMGEIWVLNLPDDVVDVITSREGVLQFSQRGQRVVIGATASTGSYPILVMTADSVYFFQARLAPSRGGGVRNIIVRADQAPEPEQQIPGFPTQAAPTNALPQTSMPVATPASPTTTRTPASTPAAASLPASTARTSPATTSTPTRTVTSQVTPQPAASPVPVPVSLPARADVEFRALTNGQQTRVYYRITNSGSVPVTFDERRLTLNGVQGLGATDAVVRVNPGETKYGQVDLTTAPTSINAQWQGSSVDGQAAAEVMRTVTVERLGAS</sequence>
<evidence type="ECO:0000313" key="3">
    <source>
        <dbReference type="EMBL" id="GAQ23509.1"/>
    </source>
</evidence>
<reference evidence="4" key="1">
    <citation type="submission" date="2015-11" db="EMBL/GenBank/DDBJ databases">
        <title>Draft Genome Sequence of the Radioresistant Bacterium Deinococcus grandis, Isolated from Freshwater Fish in Japan.</title>
        <authorList>
            <person name="Satoh K."/>
            <person name="Onodera T."/>
            <person name="Omoso K."/>
            <person name="Takeda-Yano K."/>
            <person name="Katayama T."/>
            <person name="Oono Y."/>
            <person name="Narumi I."/>
        </authorList>
    </citation>
    <scope>NUCLEOTIDE SEQUENCE [LARGE SCALE GENOMIC DNA]</scope>
    <source>
        <strain evidence="4">ATCC 43672</strain>
    </source>
</reference>
<comment type="caution">
    <text evidence="3">The sequence shown here is derived from an EMBL/GenBank/DDBJ whole genome shotgun (WGS) entry which is preliminary data.</text>
</comment>
<dbReference type="AlphaFoldDB" id="A0A100HPY4"/>
<evidence type="ECO:0000256" key="2">
    <source>
        <dbReference type="SAM" id="SignalP"/>
    </source>
</evidence>
<feature type="signal peptide" evidence="2">
    <location>
        <begin position="1"/>
        <end position="21"/>
    </location>
</feature>
<feature type="chain" id="PRO_5007086736" evidence="2">
    <location>
        <begin position="22"/>
        <end position="323"/>
    </location>
</feature>
<keyword evidence="4" id="KW-1185">Reference proteome</keyword>
<evidence type="ECO:0000313" key="4">
    <source>
        <dbReference type="Proteomes" id="UP000056209"/>
    </source>
</evidence>
<proteinExistence type="predicted"/>
<feature type="compositionally biased region" description="Low complexity" evidence="1">
    <location>
        <begin position="157"/>
        <end position="209"/>
    </location>
</feature>
<organism evidence="3 4">
    <name type="scientific">Deinococcus grandis</name>
    <dbReference type="NCBI Taxonomy" id="57498"/>
    <lineage>
        <taxon>Bacteria</taxon>
        <taxon>Thermotogati</taxon>
        <taxon>Deinococcota</taxon>
        <taxon>Deinococci</taxon>
        <taxon>Deinococcales</taxon>
        <taxon>Deinococcaceae</taxon>
        <taxon>Deinococcus</taxon>
    </lineage>
</organism>
<dbReference type="OrthoDB" id="69524at2"/>
<feature type="region of interest" description="Disordered" evidence="1">
    <location>
        <begin position="137"/>
        <end position="217"/>
    </location>
</feature>
<protein>
    <submittedName>
        <fullName evidence="3">Uncharacterized protein</fullName>
    </submittedName>
</protein>
<accession>A0A100HPY4</accession>
<dbReference type="Proteomes" id="UP000056209">
    <property type="component" value="Unassembled WGS sequence"/>
</dbReference>
<gene>
    <name evidence="3" type="ORF">DEIGR_310028</name>
</gene>